<dbReference type="PROSITE" id="PS00737">
    <property type="entry name" value="THIOLASE_2"/>
    <property type="match status" value="1"/>
</dbReference>
<comment type="caution">
    <text evidence="9">The sequence shown here is derived from an EMBL/GenBank/DDBJ whole genome shotgun (WGS) entry which is preliminary data.</text>
</comment>
<evidence type="ECO:0000256" key="2">
    <source>
        <dbReference type="ARBA" id="ARBA00022679"/>
    </source>
</evidence>
<sequence>MKGIVNVSTAIAANDAVIVAYSRTPIGRARKGSLAGERPEDLGLAAVRGAMAKLPQLQGEHIADSYFGCAMPQGAQGDNVGRRIMVLAGLDNVPAATVNRFCASSLQATAMAAQAIRAGDGEVFVVGGVESTSSTPPITDSPYPGFAQSAHRADELFESGAQWSDPRTAGQLPDIYISMGKTAEFVARKTGTTRADQDQWALTSQLRASQAVKDGYFAREITPFTTDAGMLVKDDDGPRPSTSLETLSGLKPVFHESGTVTAGNASPLNDGASALVVMSAQRADELGLTPLARILGSAASGLSPEIMGLGPVESSRRLLQRLGLGINDIDIVELNEAFAAQVVPTVRELGADPEKVNPFGGAIALGHPFGATGTRLVGTLVNGLQAKDGALGLATLCVGGGQGMAMVVERLS</sequence>
<dbReference type="GO" id="GO:0006635">
    <property type="term" value="P:fatty acid beta-oxidation"/>
    <property type="evidence" value="ECO:0007669"/>
    <property type="project" value="TreeGrafter"/>
</dbReference>
<dbReference type="GO" id="GO:0010124">
    <property type="term" value="P:phenylacetate catabolic process"/>
    <property type="evidence" value="ECO:0007669"/>
    <property type="project" value="TreeGrafter"/>
</dbReference>
<dbReference type="AlphaFoldDB" id="A0A365YF98"/>
<dbReference type="GO" id="GO:0005737">
    <property type="term" value="C:cytoplasm"/>
    <property type="evidence" value="ECO:0007669"/>
    <property type="project" value="UniProtKB-ARBA"/>
</dbReference>
<dbReference type="NCBIfam" id="TIGR01930">
    <property type="entry name" value="AcCoA-C-Actrans"/>
    <property type="match status" value="1"/>
</dbReference>
<evidence type="ECO:0000256" key="1">
    <source>
        <dbReference type="ARBA" id="ARBA00010982"/>
    </source>
</evidence>
<organism evidence="9 10">
    <name type="scientific">Glutamicibacter soli</name>
    <dbReference type="NCBI Taxonomy" id="453836"/>
    <lineage>
        <taxon>Bacteria</taxon>
        <taxon>Bacillati</taxon>
        <taxon>Actinomycetota</taxon>
        <taxon>Actinomycetes</taxon>
        <taxon>Micrococcales</taxon>
        <taxon>Micrococcaceae</taxon>
        <taxon>Glutamicibacter</taxon>
    </lineage>
</organism>
<dbReference type="PANTHER" id="PTHR43853">
    <property type="entry name" value="3-KETOACYL-COA THIOLASE, PEROXISOMAL"/>
    <property type="match status" value="1"/>
</dbReference>
<comment type="similarity">
    <text evidence="1 6">Belongs to the thiolase-like superfamily. Thiolase family.</text>
</comment>
<evidence type="ECO:0000256" key="5">
    <source>
        <dbReference type="PIRSR" id="PIRSR000429-1"/>
    </source>
</evidence>
<dbReference type="EMBL" id="POAF01000004">
    <property type="protein sequence ID" value="RBM01057.1"/>
    <property type="molecule type" value="Genomic_DNA"/>
</dbReference>
<evidence type="ECO:0000256" key="6">
    <source>
        <dbReference type="RuleBase" id="RU003557"/>
    </source>
</evidence>
<reference evidence="9 10" key="1">
    <citation type="submission" date="2018-01" db="EMBL/GenBank/DDBJ databases">
        <title>Glutamicibacter soli strain NHPC-3 Whole genome sequence and assembly.</title>
        <authorList>
            <person name="Choudhury P."/>
            <person name="Gupta D."/>
            <person name="Sengupta K."/>
            <person name="Jawed A."/>
            <person name="Sultana N."/>
            <person name="Saha P."/>
        </authorList>
    </citation>
    <scope>NUCLEOTIDE SEQUENCE [LARGE SCALE GENOMIC DNA]</scope>
    <source>
        <strain evidence="9 10">NHPC-3</strain>
    </source>
</reference>
<dbReference type="InterPro" id="IPR020613">
    <property type="entry name" value="Thiolase_CS"/>
</dbReference>
<gene>
    <name evidence="9" type="ORF">C1H84_09675</name>
</gene>
<dbReference type="InterPro" id="IPR020617">
    <property type="entry name" value="Thiolase_C"/>
</dbReference>
<feature type="active site" description="Proton acceptor" evidence="5">
    <location>
        <position position="367"/>
    </location>
</feature>
<feature type="active site" description="Proton acceptor" evidence="5">
    <location>
        <position position="397"/>
    </location>
</feature>
<dbReference type="Pfam" id="PF00108">
    <property type="entry name" value="Thiolase_N"/>
    <property type="match status" value="1"/>
</dbReference>
<feature type="domain" description="Thiolase N-terminal" evidence="7">
    <location>
        <begin position="17"/>
        <end position="280"/>
    </location>
</feature>
<dbReference type="PANTHER" id="PTHR43853:SF2">
    <property type="entry name" value="3-OXOADIPYL-COA_3-OXO-5,6-DEHYDROSUBERYL-COA THIOLASE"/>
    <property type="match status" value="1"/>
</dbReference>
<dbReference type="FunFam" id="3.40.47.10:FF:000013">
    <property type="entry name" value="Acetyl-CoA acetyltransferase"/>
    <property type="match status" value="1"/>
</dbReference>
<accession>A0A365YF98</accession>
<evidence type="ECO:0000313" key="10">
    <source>
        <dbReference type="Proteomes" id="UP000252167"/>
    </source>
</evidence>
<protein>
    <recommendedName>
        <fullName evidence="4">acetyl-CoA C-acyltransferase</fullName>
        <ecNumber evidence="4">2.3.1.16</ecNumber>
    </recommendedName>
</protein>
<dbReference type="Gene3D" id="3.40.47.10">
    <property type="match status" value="1"/>
</dbReference>
<dbReference type="SUPFAM" id="SSF53901">
    <property type="entry name" value="Thiolase-like"/>
    <property type="match status" value="2"/>
</dbReference>
<dbReference type="PROSITE" id="PS00099">
    <property type="entry name" value="THIOLASE_3"/>
    <property type="match status" value="1"/>
</dbReference>
<keyword evidence="10" id="KW-1185">Reference proteome</keyword>
<evidence type="ECO:0000256" key="3">
    <source>
        <dbReference type="ARBA" id="ARBA00023315"/>
    </source>
</evidence>
<feature type="active site" description="Acyl-thioester intermediate" evidence="5">
    <location>
        <position position="102"/>
    </location>
</feature>
<dbReference type="InterPro" id="IPR020616">
    <property type="entry name" value="Thiolase_N"/>
</dbReference>
<name>A0A365YF98_9MICC</name>
<feature type="domain" description="Thiolase C-terminal" evidence="8">
    <location>
        <begin position="288"/>
        <end position="410"/>
    </location>
</feature>
<dbReference type="InterPro" id="IPR002155">
    <property type="entry name" value="Thiolase"/>
</dbReference>
<dbReference type="InterPro" id="IPR016039">
    <property type="entry name" value="Thiolase-like"/>
</dbReference>
<dbReference type="Proteomes" id="UP000252167">
    <property type="component" value="Unassembled WGS sequence"/>
</dbReference>
<dbReference type="EC" id="2.3.1.16" evidence="4"/>
<evidence type="ECO:0000313" key="9">
    <source>
        <dbReference type="EMBL" id="RBM01057.1"/>
    </source>
</evidence>
<dbReference type="RefSeq" id="WP_113607296.1">
    <property type="nucleotide sequence ID" value="NZ_POAF01000004.1"/>
</dbReference>
<evidence type="ECO:0000259" key="7">
    <source>
        <dbReference type="Pfam" id="PF00108"/>
    </source>
</evidence>
<keyword evidence="2 6" id="KW-0808">Transferase</keyword>
<keyword evidence="3 6" id="KW-0012">Acyltransferase</keyword>
<evidence type="ECO:0000259" key="8">
    <source>
        <dbReference type="Pfam" id="PF02803"/>
    </source>
</evidence>
<evidence type="ECO:0000256" key="4">
    <source>
        <dbReference type="ARBA" id="ARBA00024073"/>
    </source>
</evidence>
<dbReference type="InterPro" id="IPR050215">
    <property type="entry name" value="Thiolase-like_sf_Thiolase"/>
</dbReference>
<dbReference type="Pfam" id="PF02803">
    <property type="entry name" value="Thiolase_C"/>
    <property type="match status" value="1"/>
</dbReference>
<dbReference type="InterPro" id="IPR020610">
    <property type="entry name" value="Thiolase_AS"/>
</dbReference>
<dbReference type="GO" id="GO:0003988">
    <property type="term" value="F:acetyl-CoA C-acyltransferase activity"/>
    <property type="evidence" value="ECO:0007669"/>
    <property type="project" value="UniProtKB-EC"/>
</dbReference>
<dbReference type="CDD" id="cd00751">
    <property type="entry name" value="thiolase"/>
    <property type="match status" value="1"/>
</dbReference>
<proteinExistence type="inferred from homology"/>
<dbReference type="PIRSF" id="PIRSF000429">
    <property type="entry name" value="Ac-CoA_Ac_transf"/>
    <property type="match status" value="1"/>
</dbReference>